<evidence type="ECO:0000256" key="2">
    <source>
        <dbReference type="SAM" id="SignalP"/>
    </source>
</evidence>
<feature type="region of interest" description="Disordered" evidence="1">
    <location>
        <begin position="447"/>
        <end position="486"/>
    </location>
</feature>
<keyword evidence="4" id="KW-1185">Reference proteome</keyword>
<feature type="compositionally biased region" description="Pro residues" evidence="1">
    <location>
        <begin position="461"/>
        <end position="471"/>
    </location>
</feature>
<sequence>MLTFAVLLSALAAVATANHRITLRNNCNWGVGLTLSNFPHSGVDYNGPAIGDVPAHSSKDIFVPNRWNGRICDRPPNSGCQNDCFGGIAFGLASCSMTEFNFDAPSIGGQTDYDISNIQGFSVPQQIVPDGGCSVVTCKGVDCPCNQARFSLLYIARGLAVADDCDAGLPPERHLGHLRRHRPRRPGHAHLRQLGLHHRVRLPSPFTHLPLPFRSEITTDDTRCAARPARVERWVWLTASCWRQLKLDAGIVHNWRRDHDSGYDQEQSYDDDRDDENEHNKYGHHDERPLLAYSLPARQPAFLVPSCADDEEEQELSARAIDEMRATLYTDVAAANGDAERGNGGGTATLQRPPLRTPQLHRARKPLPIYYYETKFSLAARATRAESDCNVASPRRRMVIHPAPRAPCRARISWHELDAPVGVARARPTPTSRVYSRRPCGVCDRHAASRKSTVAHHEVKTPPPTSAPAPDPQIHGIASRNHRGAFPHRPVARCTYTARSARHTAPAFFQCSCGRRRDVPDSSGARTSPEPARKMLASARSP</sequence>
<feature type="signal peptide" evidence="2">
    <location>
        <begin position="1"/>
        <end position="17"/>
    </location>
</feature>
<dbReference type="Gene3D" id="2.60.110.10">
    <property type="entry name" value="Thaumatin"/>
    <property type="match status" value="1"/>
</dbReference>
<feature type="compositionally biased region" description="Basic and acidic residues" evidence="1">
    <location>
        <begin position="276"/>
        <end position="289"/>
    </location>
</feature>
<feature type="chain" id="PRO_5042093500" evidence="2">
    <location>
        <begin position="18"/>
        <end position="542"/>
    </location>
</feature>
<reference evidence="3" key="1">
    <citation type="submission" date="2023-03" db="EMBL/GenBank/DDBJ databases">
        <title>Massive genome expansion in bonnet fungi (Mycena s.s.) driven by repeated elements and novel gene families across ecological guilds.</title>
        <authorList>
            <consortium name="Lawrence Berkeley National Laboratory"/>
            <person name="Harder C.B."/>
            <person name="Miyauchi S."/>
            <person name="Viragh M."/>
            <person name="Kuo A."/>
            <person name="Thoen E."/>
            <person name="Andreopoulos B."/>
            <person name="Lu D."/>
            <person name="Skrede I."/>
            <person name="Drula E."/>
            <person name="Henrissat B."/>
            <person name="Morin E."/>
            <person name="Kohler A."/>
            <person name="Barry K."/>
            <person name="LaButti K."/>
            <person name="Morin E."/>
            <person name="Salamov A."/>
            <person name="Lipzen A."/>
            <person name="Mereny Z."/>
            <person name="Hegedus B."/>
            <person name="Baldrian P."/>
            <person name="Stursova M."/>
            <person name="Weitz H."/>
            <person name="Taylor A."/>
            <person name="Grigoriev I.V."/>
            <person name="Nagy L.G."/>
            <person name="Martin F."/>
            <person name="Kauserud H."/>
        </authorList>
    </citation>
    <scope>NUCLEOTIDE SEQUENCE</scope>
    <source>
        <strain evidence="3">CBHHK173m</strain>
    </source>
</reference>
<protein>
    <submittedName>
        <fullName evidence="3">Uncharacterized protein</fullName>
    </submittedName>
</protein>
<dbReference type="SUPFAM" id="SSF49870">
    <property type="entry name" value="Osmotin, thaumatin-like protein"/>
    <property type="match status" value="1"/>
</dbReference>
<feature type="region of interest" description="Disordered" evidence="1">
    <location>
        <begin position="259"/>
        <end position="289"/>
    </location>
</feature>
<evidence type="ECO:0000256" key="1">
    <source>
        <dbReference type="SAM" id="MobiDB-lite"/>
    </source>
</evidence>
<dbReference type="InterPro" id="IPR037176">
    <property type="entry name" value="Osmotin/thaumatin-like_sf"/>
</dbReference>
<accession>A0AAD6TYV9</accession>
<dbReference type="Proteomes" id="UP001222325">
    <property type="component" value="Unassembled WGS sequence"/>
</dbReference>
<dbReference type="EMBL" id="JARJCN010000051">
    <property type="protein sequence ID" value="KAJ7081137.1"/>
    <property type="molecule type" value="Genomic_DNA"/>
</dbReference>
<organism evidence="3 4">
    <name type="scientific">Mycena belliarum</name>
    <dbReference type="NCBI Taxonomy" id="1033014"/>
    <lineage>
        <taxon>Eukaryota</taxon>
        <taxon>Fungi</taxon>
        <taxon>Dikarya</taxon>
        <taxon>Basidiomycota</taxon>
        <taxon>Agaricomycotina</taxon>
        <taxon>Agaricomycetes</taxon>
        <taxon>Agaricomycetidae</taxon>
        <taxon>Agaricales</taxon>
        <taxon>Marasmiineae</taxon>
        <taxon>Mycenaceae</taxon>
        <taxon>Mycena</taxon>
    </lineage>
</organism>
<proteinExistence type="predicted"/>
<evidence type="ECO:0000313" key="4">
    <source>
        <dbReference type="Proteomes" id="UP001222325"/>
    </source>
</evidence>
<dbReference type="AlphaFoldDB" id="A0AAD6TYV9"/>
<name>A0AAD6TYV9_9AGAR</name>
<keyword evidence="2" id="KW-0732">Signal</keyword>
<evidence type="ECO:0000313" key="3">
    <source>
        <dbReference type="EMBL" id="KAJ7081137.1"/>
    </source>
</evidence>
<feature type="region of interest" description="Disordered" evidence="1">
    <location>
        <begin position="514"/>
        <end position="542"/>
    </location>
</feature>
<gene>
    <name evidence="3" type="ORF">B0H15DRAFT_996234</name>
</gene>
<comment type="caution">
    <text evidence="3">The sequence shown here is derived from an EMBL/GenBank/DDBJ whole genome shotgun (WGS) entry which is preliminary data.</text>
</comment>